<keyword evidence="1" id="KW-0175">Coiled coil</keyword>
<proteinExistence type="predicted"/>
<feature type="coiled-coil region" evidence="1">
    <location>
        <begin position="114"/>
        <end position="170"/>
    </location>
</feature>
<dbReference type="EMBL" id="LSMT01000494">
    <property type="protein sequence ID" value="PFX17143.1"/>
    <property type="molecule type" value="Genomic_DNA"/>
</dbReference>
<evidence type="ECO:0000256" key="1">
    <source>
        <dbReference type="SAM" id="Coils"/>
    </source>
</evidence>
<comment type="caution">
    <text evidence="2">The sequence shown here is derived from an EMBL/GenBank/DDBJ whole genome shotgun (WGS) entry which is preliminary data.</text>
</comment>
<accession>A0A2B4RK06</accession>
<protein>
    <submittedName>
        <fullName evidence="2">Uncharacterized protein</fullName>
    </submittedName>
</protein>
<sequence length="182" mass="21282">MRMSSEKKTIWMIVKDGEVMSDVKRFQFNCVDGVEEEDKVYEKAKFLEDLAEQLGLSGFEKTSVLKLRNGRGSLIPLSRRTPENTVTSPYILEVCRRHSSVKPSPRRIDVPSYKETYQIKLELFTKRISRLEETLPQLSLLRDAKLSVEVKNLEERLTFLNSKLQEADSRQWKGMFTKHPLW</sequence>
<gene>
    <name evidence="2" type="ORF">AWC38_SpisGene18542</name>
</gene>
<reference evidence="3" key="1">
    <citation type="journal article" date="2017" name="bioRxiv">
        <title>Comparative analysis of the genomes of Stylophora pistillata and Acropora digitifera provides evidence for extensive differences between species of corals.</title>
        <authorList>
            <person name="Voolstra C.R."/>
            <person name="Li Y."/>
            <person name="Liew Y.J."/>
            <person name="Baumgarten S."/>
            <person name="Zoccola D."/>
            <person name="Flot J.-F."/>
            <person name="Tambutte S."/>
            <person name="Allemand D."/>
            <person name="Aranda M."/>
        </authorList>
    </citation>
    <scope>NUCLEOTIDE SEQUENCE [LARGE SCALE GENOMIC DNA]</scope>
</reference>
<dbReference type="AlphaFoldDB" id="A0A2B4RK06"/>
<dbReference type="OrthoDB" id="7659889at2759"/>
<keyword evidence="3" id="KW-1185">Reference proteome</keyword>
<dbReference type="Proteomes" id="UP000225706">
    <property type="component" value="Unassembled WGS sequence"/>
</dbReference>
<evidence type="ECO:0000313" key="2">
    <source>
        <dbReference type="EMBL" id="PFX17143.1"/>
    </source>
</evidence>
<organism evidence="2 3">
    <name type="scientific">Stylophora pistillata</name>
    <name type="common">Smooth cauliflower coral</name>
    <dbReference type="NCBI Taxonomy" id="50429"/>
    <lineage>
        <taxon>Eukaryota</taxon>
        <taxon>Metazoa</taxon>
        <taxon>Cnidaria</taxon>
        <taxon>Anthozoa</taxon>
        <taxon>Hexacorallia</taxon>
        <taxon>Scleractinia</taxon>
        <taxon>Astrocoeniina</taxon>
        <taxon>Pocilloporidae</taxon>
        <taxon>Stylophora</taxon>
    </lineage>
</organism>
<name>A0A2B4RK06_STYPI</name>
<evidence type="ECO:0000313" key="3">
    <source>
        <dbReference type="Proteomes" id="UP000225706"/>
    </source>
</evidence>